<evidence type="ECO:0000313" key="2">
    <source>
        <dbReference type="EMBL" id="MBD2863246.1"/>
    </source>
</evidence>
<reference evidence="2" key="1">
    <citation type="submission" date="2020-09" db="EMBL/GenBank/DDBJ databases">
        <title>A novel bacterium of genus Paenibacillus, isolated from South China Sea.</title>
        <authorList>
            <person name="Huang H."/>
            <person name="Mo K."/>
            <person name="Hu Y."/>
        </authorList>
    </citation>
    <scope>NUCLEOTIDE SEQUENCE</scope>
    <source>
        <strain evidence="2">IB182363</strain>
    </source>
</reference>
<evidence type="ECO:0000313" key="3">
    <source>
        <dbReference type="Proteomes" id="UP000639396"/>
    </source>
</evidence>
<dbReference type="EMBL" id="JACXJA010000017">
    <property type="protein sequence ID" value="MBD2863246.1"/>
    <property type="molecule type" value="Genomic_DNA"/>
</dbReference>
<sequence>MTKYLDSLTGLLNHKAMEKHVQEKIGQDEQVALAMIDVDHFLEVNQILGSETGDQVLKQLAAVLKEEPGAEAYRVSGDEFALVLEGATLEQAFLQMERFRAKIEASADVFQLPQEHRITVTIGVAQYPRDGKTESALRRAASAALVSAKEIGRNQVALPPNEEMVMKSCYYPSTNVRRLKSLAEQLNKKESALLREALDDLLRKYDRSEVARKTKHPGHS</sequence>
<name>A0A927CC31_9BACL</name>
<gene>
    <name evidence="2" type="ORF">IDH45_14730</name>
</gene>
<dbReference type="PROSITE" id="PS50887">
    <property type="entry name" value="GGDEF"/>
    <property type="match status" value="1"/>
</dbReference>
<dbReference type="GO" id="GO:0005886">
    <property type="term" value="C:plasma membrane"/>
    <property type="evidence" value="ECO:0007669"/>
    <property type="project" value="TreeGrafter"/>
</dbReference>
<dbReference type="InterPro" id="IPR000160">
    <property type="entry name" value="GGDEF_dom"/>
</dbReference>
<dbReference type="NCBIfam" id="TIGR00254">
    <property type="entry name" value="GGDEF"/>
    <property type="match status" value="1"/>
</dbReference>
<keyword evidence="3" id="KW-1185">Reference proteome</keyword>
<dbReference type="Proteomes" id="UP000639396">
    <property type="component" value="Unassembled WGS sequence"/>
</dbReference>
<dbReference type="PANTHER" id="PTHR45138:SF9">
    <property type="entry name" value="DIGUANYLATE CYCLASE DGCM-RELATED"/>
    <property type="match status" value="1"/>
</dbReference>
<dbReference type="AlphaFoldDB" id="A0A927CC31"/>
<protein>
    <submittedName>
        <fullName evidence="2">GGDEF domain-containing protein</fullName>
    </submittedName>
</protein>
<dbReference type="InterPro" id="IPR043128">
    <property type="entry name" value="Rev_trsase/Diguanyl_cyclase"/>
</dbReference>
<proteinExistence type="predicted"/>
<dbReference type="CDD" id="cd01949">
    <property type="entry name" value="GGDEF"/>
    <property type="match status" value="1"/>
</dbReference>
<dbReference type="SMART" id="SM00267">
    <property type="entry name" value="GGDEF"/>
    <property type="match status" value="1"/>
</dbReference>
<dbReference type="Pfam" id="PF00990">
    <property type="entry name" value="GGDEF"/>
    <property type="match status" value="1"/>
</dbReference>
<feature type="domain" description="GGDEF" evidence="1">
    <location>
        <begin position="29"/>
        <end position="161"/>
    </location>
</feature>
<dbReference type="InterPro" id="IPR050469">
    <property type="entry name" value="Diguanylate_Cyclase"/>
</dbReference>
<dbReference type="PANTHER" id="PTHR45138">
    <property type="entry name" value="REGULATORY COMPONENTS OF SENSORY TRANSDUCTION SYSTEM"/>
    <property type="match status" value="1"/>
</dbReference>
<dbReference type="SUPFAM" id="SSF55073">
    <property type="entry name" value="Nucleotide cyclase"/>
    <property type="match status" value="1"/>
</dbReference>
<evidence type="ECO:0000259" key="1">
    <source>
        <dbReference type="PROSITE" id="PS50887"/>
    </source>
</evidence>
<comment type="caution">
    <text evidence="2">The sequence shown here is derived from an EMBL/GenBank/DDBJ whole genome shotgun (WGS) entry which is preliminary data.</text>
</comment>
<dbReference type="GO" id="GO:1902201">
    <property type="term" value="P:negative regulation of bacterial-type flagellum-dependent cell motility"/>
    <property type="evidence" value="ECO:0007669"/>
    <property type="project" value="TreeGrafter"/>
</dbReference>
<dbReference type="RefSeq" id="WP_190928855.1">
    <property type="nucleotide sequence ID" value="NZ_JACXJA010000017.1"/>
</dbReference>
<dbReference type="Gene3D" id="3.30.70.270">
    <property type="match status" value="1"/>
</dbReference>
<dbReference type="GO" id="GO:0052621">
    <property type="term" value="F:diguanylate cyclase activity"/>
    <property type="evidence" value="ECO:0007669"/>
    <property type="project" value="TreeGrafter"/>
</dbReference>
<dbReference type="InterPro" id="IPR029787">
    <property type="entry name" value="Nucleotide_cyclase"/>
</dbReference>
<organism evidence="2 3">
    <name type="scientific">Paenibacillus oceani</name>
    <dbReference type="NCBI Taxonomy" id="2772510"/>
    <lineage>
        <taxon>Bacteria</taxon>
        <taxon>Bacillati</taxon>
        <taxon>Bacillota</taxon>
        <taxon>Bacilli</taxon>
        <taxon>Bacillales</taxon>
        <taxon>Paenibacillaceae</taxon>
        <taxon>Paenibacillus</taxon>
    </lineage>
</organism>
<dbReference type="GO" id="GO:0043709">
    <property type="term" value="P:cell adhesion involved in single-species biofilm formation"/>
    <property type="evidence" value="ECO:0007669"/>
    <property type="project" value="TreeGrafter"/>
</dbReference>
<accession>A0A927CC31</accession>